<dbReference type="OMA" id="DYESHAM"/>
<dbReference type="Pfam" id="PF11917">
    <property type="entry name" value="DUF3435"/>
    <property type="match status" value="1"/>
</dbReference>
<dbReference type="InterPro" id="IPR021842">
    <property type="entry name" value="DUF3435"/>
</dbReference>
<protein>
    <submittedName>
        <fullName evidence="1">Uncharacterized protein</fullName>
    </submittedName>
</protein>
<gene>
    <name evidence="1" type="ORF">ASPCAL15128</name>
</gene>
<reference evidence="2" key="1">
    <citation type="journal article" date="2016" name="Genome Announc.">
        <title>Draft genome sequences of fungus Aspergillus calidoustus.</title>
        <authorList>
            <person name="Horn F."/>
            <person name="Linde J."/>
            <person name="Mattern D.J."/>
            <person name="Walther G."/>
            <person name="Guthke R."/>
            <person name="Scherlach K."/>
            <person name="Martin K."/>
            <person name="Brakhage A.A."/>
            <person name="Petzke L."/>
            <person name="Valiante V."/>
        </authorList>
    </citation>
    <scope>NUCLEOTIDE SEQUENCE [LARGE SCALE GENOMIC DNA]</scope>
    <source>
        <strain evidence="2">SF006504</strain>
    </source>
</reference>
<evidence type="ECO:0000313" key="1">
    <source>
        <dbReference type="EMBL" id="CEL12035.1"/>
    </source>
</evidence>
<dbReference type="AlphaFoldDB" id="A0A0U5GJV9"/>
<dbReference type="EMBL" id="CDMC01000049">
    <property type="protein sequence ID" value="CEL12035.1"/>
    <property type="molecule type" value="Genomic_DNA"/>
</dbReference>
<sequence length="453" mass="52490">MSEWERIKLIAIPKHLKDDAYSYIRNELTTKYGLSAKHREKYPVTRVDLNILIQHLYKGDTHDYVHERGRFQQAFGLSLFSSSGARAGAIVESSAYRDTNEALYYQHLSLNMRWDAGENVKYWVTISPEFLKGHRYDDETILPKNWIGEQKILGRNFVYWLMVCGIADKAFRGIQSLNELLAKKPPKGRDSWTLEWAEHAKNLPVLRMVTVSGPHSSRALTFSSLRHHYSALAERAHFRDPLRVHGIRAGTANAIDPKASEAARACFWNEEADYESHAMEQSMAHHRDTNSPCKMDAAAVAEIETDSEMLKIYQKIDELTRRIAGRPHENALLAAERAVWYNKAAKKRRAKKQEFIKTWWATSYDEYVAGNNFDERDTTNLFEIYRKYMPERDRLDKNLFTETPIHSDIGRQCLQDMLRLITSQERVAYYPGESPIDGKCPICQREMSRYVAC</sequence>
<accession>A0A0U5GJV9</accession>
<dbReference type="OrthoDB" id="5396328at2759"/>
<dbReference type="Proteomes" id="UP000054771">
    <property type="component" value="Unassembled WGS sequence"/>
</dbReference>
<dbReference type="STRING" id="454130.A0A0U5GJV9"/>
<evidence type="ECO:0000313" key="2">
    <source>
        <dbReference type="Proteomes" id="UP000054771"/>
    </source>
</evidence>
<name>A0A0U5GJV9_ASPCI</name>
<dbReference type="PANTHER" id="PTHR37535:SF3">
    <property type="entry name" value="FLUG DOMAIN-CONTAINING PROTEIN"/>
    <property type="match status" value="1"/>
</dbReference>
<proteinExistence type="predicted"/>
<organism evidence="1 2">
    <name type="scientific">Aspergillus calidoustus</name>
    <dbReference type="NCBI Taxonomy" id="454130"/>
    <lineage>
        <taxon>Eukaryota</taxon>
        <taxon>Fungi</taxon>
        <taxon>Dikarya</taxon>
        <taxon>Ascomycota</taxon>
        <taxon>Pezizomycotina</taxon>
        <taxon>Eurotiomycetes</taxon>
        <taxon>Eurotiomycetidae</taxon>
        <taxon>Eurotiales</taxon>
        <taxon>Aspergillaceae</taxon>
        <taxon>Aspergillus</taxon>
        <taxon>Aspergillus subgen. Nidulantes</taxon>
    </lineage>
</organism>
<keyword evidence="2" id="KW-1185">Reference proteome</keyword>
<dbReference type="PANTHER" id="PTHR37535">
    <property type="entry name" value="FLUG DOMAIN PROTEIN"/>
    <property type="match status" value="1"/>
</dbReference>